<reference evidence="2 3" key="1">
    <citation type="submission" date="2020-06" db="EMBL/GenBank/DDBJ databases">
        <title>Acidovorax antarctica sp. nov., isolated from Corinth ice sheet soil, Antarctic Fields Peninsula.</title>
        <authorList>
            <person name="Xu Q."/>
            <person name="Peng F."/>
        </authorList>
    </citation>
    <scope>NUCLEOTIDE SEQUENCE [LARGE SCALE GENOMIC DNA]</scope>
    <source>
        <strain evidence="2 3">16-35-5</strain>
    </source>
</reference>
<dbReference type="Gene3D" id="3.10.310.50">
    <property type="match status" value="1"/>
</dbReference>
<feature type="domain" description="TPM" evidence="1">
    <location>
        <begin position="25"/>
        <end position="143"/>
    </location>
</feature>
<protein>
    <submittedName>
        <fullName evidence="2">TPM domain-containing protein</fullName>
    </submittedName>
</protein>
<dbReference type="KEGG" id="aant:HUK68_17870"/>
<dbReference type="PANTHER" id="PTHR30373:SF8">
    <property type="entry name" value="BLL7265 PROTEIN"/>
    <property type="match status" value="1"/>
</dbReference>
<dbReference type="InterPro" id="IPR007621">
    <property type="entry name" value="TPM_dom"/>
</dbReference>
<dbReference type="RefSeq" id="WP_175505404.1">
    <property type="nucleotide sequence ID" value="NZ_CAURQT010000006.1"/>
</dbReference>
<sequence length="182" mass="20582">MRNWIQRFVRLLRHRWAEGRMQAALPDELLERLGRRVAASEQRHSGEIRICVEAGLPMSYIWRDASARERAVALFGKLRVWDTEHNNGVLIYLLLADHAIEVIADRGLTRAIPADTWERMVQHMGTAFQDGKYEDGLTHALSHATALLYEHFATADDGAASMHANALPDAPVRLRSGHRMGP</sequence>
<gene>
    <name evidence="2" type="ORF">HUK68_17870</name>
</gene>
<evidence type="ECO:0000313" key="3">
    <source>
        <dbReference type="Proteomes" id="UP000509579"/>
    </source>
</evidence>
<proteinExistence type="predicted"/>
<dbReference type="Proteomes" id="UP000509579">
    <property type="component" value="Chromosome"/>
</dbReference>
<evidence type="ECO:0000313" key="2">
    <source>
        <dbReference type="EMBL" id="QKV54603.1"/>
    </source>
</evidence>
<dbReference type="Pfam" id="PF04536">
    <property type="entry name" value="TPM_phosphatase"/>
    <property type="match status" value="1"/>
</dbReference>
<organism evidence="2 3">
    <name type="scientific">Comamonas antarctica</name>
    <dbReference type="NCBI Taxonomy" id="2743470"/>
    <lineage>
        <taxon>Bacteria</taxon>
        <taxon>Pseudomonadati</taxon>
        <taxon>Pseudomonadota</taxon>
        <taxon>Betaproteobacteria</taxon>
        <taxon>Burkholderiales</taxon>
        <taxon>Comamonadaceae</taxon>
        <taxon>Comamonas</taxon>
    </lineage>
</organism>
<evidence type="ECO:0000259" key="1">
    <source>
        <dbReference type="Pfam" id="PF04536"/>
    </source>
</evidence>
<name>A0A6N1X8G0_9BURK</name>
<dbReference type="AlphaFoldDB" id="A0A6N1X8G0"/>
<keyword evidence="3" id="KW-1185">Reference proteome</keyword>
<dbReference type="PANTHER" id="PTHR30373">
    <property type="entry name" value="UPF0603 PROTEIN YGCG"/>
    <property type="match status" value="1"/>
</dbReference>
<accession>A0A6N1X8G0</accession>
<dbReference type="EMBL" id="CP054840">
    <property type="protein sequence ID" value="QKV54603.1"/>
    <property type="molecule type" value="Genomic_DNA"/>
</dbReference>